<reference evidence="2" key="1">
    <citation type="journal article" date="2018" name="PLoS Negl. Trop. Dis.">
        <title>An insight into the salivary gland and fat body transcriptome of Panstrongylus lignarius (Hemiptera: Heteroptera), the main vector of Chagas disease in Peru.</title>
        <authorList>
            <person name="Nevoa J.C."/>
            <person name="Mendes M.T."/>
            <person name="da Silva M.V."/>
            <person name="Soares S.C."/>
            <person name="Oliveira C.J.F."/>
            <person name="Ribeiro J.M.C."/>
        </authorList>
    </citation>
    <scope>NUCLEOTIDE SEQUENCE</scope>
</reference>
<evidence type="ECO:0000256" key="1">
    <source>
        <dbReference type="SAM" id="SignalP"/>
    </source>
</evidence>
<sequence length="67" mass="7589">MMHLLLASFLLLSYVEVVVAPVQIVLVLLVTAWQHRSICILCFQELPSHHDPTSLDQTWNDQGHPAL</sequence>
<keyword evidence="1" id="KW-0732">Signal</keyword>
<feature type="chain" id="PRO_5013324951" evidence="1">
    <location>
        <begin position="21"/>
        <end position="67"/>
    </location>
</feature>
<protein>
    <submittedName>
        <fullName evidence="2">Putative secreted protein</fullName>
    </submittedName>
</protein>
<dbReference type="EMBL" id="GFTR01000031">
    <property type="protein sequence ID" value="JAW16395.1"/>
    <property type="molecule type" value="Transcribed_RNA"/>
</dbReference>
<evidence type="ECO:0000313" key="2">
    <source>
        <dbReference type="EMBL" id="JAW16395.1"/>
    </source>
</evidence>
<dbReference type="AlphaFoldDB" id="A0A224XV25"/>
<organism evidence="2">
    <name type="scientific">Panstrongylus lignarius</name>
    <dbReference type="NCBI Taxonomy" id="156445"/>
    <lineage>
        <taxon>Eukaryota</taxon>
        <taxon>Metazoa</taxon>
        <taxon>Ecdysozoa</taxon>
        <taxon>Arthropoda</taxon>
        <taxon>Hexapoda</taxon>
        <taxon>Insecta</taxon>
        <taxon>Pterygota</taxon>
        <taxon>Neoptera</taxon>
        <taxon>Paraneoptera</taxon>
        <taxon>Hemiptera</taxon>
        <taxon>Heteroptera</taxon>
        <taxon>Panheteroptera</taxon>
        <taxon>Cimicomorpha</taxon>
        <taxon>Reduviidae</taxon>
        <taxon>Triatominae</taxon>
        <taxon>Panstrongylus</taxon>
    </lineage>
</organism>
<feature type="signal peptide" evidence="1">
    <location>
        <begin position="1"/>
        <end position="20"/>
    </location>
</feature>
<accession>A0A224XV25</accession>
<name>A0A224XV25_9HEMI</name>
<proteinExistence type="predicted"/>